<accession>A0AAE0EX06</accession>
<protein>
    <submittedName>
        <fullName evidence="1">Uncharacterized protein</fullName>
    </submittedName>
</protein>
<comment type="caution">
    <text evidence="1">The sequence shown here is derived from an EMBL/GenBank/DDBJ whole genome shotgun (WGS) entry which is preliminary data.</text>
</comment>
<keyword evidence="2" id="KW-1185">Reference proteome</keyword>
<evidence type="ECO:0000313" key="1">
    <source>
        <dbReference type="EMBL" id="KAK3243861.1"/>
    </source>
</evidence>
<proteinExistence type="predicted"/>
<sequence length="183" mass="19270">MAQQALRDGRRESAIGGLWDSSLSLGQSVVAARDIPPLQPTEALSNGAMTTRPDWSMPPPLGASAGAEGVSLLSLSHHNGGGSGDQLVFRHIVADPPQRQQQRLPQQSHSRLLDDLMPMNNQSTSMTVPALHDGVSGGALLGSSALQMDGSLGLDHGAEDQDELSITELFPYLFPASGSPRDE</sequence>
<gene>
    <name evidence="1" type="ORF">CYMTET_46503</name>
</gene>
<evidence type="ECO:0000313" key="2">
    <source>
        <dbReference type="Proteomes" id="UP001190700"/>
    </source>
</evidence>
<name>A0AAE0EX06_9CHLO</name>
<dbReference type="EMBL" id="LGRX02032604">
    <property type="protein sequence ID" value="KAK3243861.1"/>
    <property type="molecule type" value="Genomic_DNA"/>
</dbReference>
<organism evidence="1 2">
    <name type="scientific">Cymbomonas tetramitiformis</name>
    <dbReference type="NCBI Taxonomy" id="36881"/>
    <lineage>
        <taxon>Eukaryota</taxon>
        <taxon>Viridiplantae</taxon>
        <taxon>Chlorophyta</taxon>
        <taxon>Pyramimonadophyceae</taxon>
        <taxon>Pyramimonadales</taxon>
        <taxon>Pyramimonadaceae</taxon>
        <taxon>Cymbomonas</taxon>
    </lineage>
</organism>
<dbReference type="Proteomes" id="UP001190700">
    <property type="component" value="Unassembled WGS sequence"/>
</dbReference>
<reference evidence="1 2" key="1">
    <citation type="journal article" date="2015" name="Genome Biol. Evol.">
        <title>Comparative Genomics of a Bacterivorous Green Alga Reveals Evolutionary Causalities and Consequences of Phago-Mixotrophic Mode of Nutrition.</title>
        <authorList>
            <person name="Burns J.A."/>
            <person name="Paasch A."/>
            <person name="Narechania A."/>
            <person name="Kim E."/>
        </authorList>
    </citation>
    <scope>NUCLEOTIDE SEQUENCE [LARGE SCALE GENOMIC DNA]</scope>
    <source>
        <strain evidence="1 2">PLY_AMNH</strain>
    </source>
</reference>
<dbReference type="AlphaFoldDB" id="A0AAE0EX06"/>